<evidence type="ECO:0000256" key="1">
    <source>
        <dbReference type="SAM" id="Phobius"/>
    </source>
</evidence>
<keyword evidence="1" id="KW-0812">Transmembrane</keyword>
<proteinExistence type="predicted"/>
<evidence type="ECO:0000313" key="2">
    <source>
        <dbReference type="EMBL" id="KLN59349.1"/>
    </source>
</evidence>
<feature type="transmembrane region" description="Helical" evidence="1">
    <location>
        <begin position="194"/>
        <end position="216"/>
    </location>
</feature>
<dbReference type="Proteomes" id="UP000035444">
    <property type="component" value="Unassembled WGS sequence"/>
</dbReference>
<feature type="transmembrane region" description="Helical" evidence="1">
    <location>
        <begin position="132"/>
        <end position="151"/>
    </location>
</feature>
<sequence>MRFVFCYFLPKPLKLQVSGSESLWGRSSQKDLLFIENKRIGIKSEQVLKKLTQSSWGIIFISIFVTLSVSIDFWRFIATGYEGDSFYTLGLLEGVGLSAITIILSFGILFIGFKKSYFLYEKARQHNTKPEIIFLLDVLLSLFIFGFFVWLSPQVYYAYYYVIFDGLPAQIVIKNFPDIRTLIKIVTLSDHANLSFHGQGLLARALIIQTFIFYFITATDRGPR</sequence>
<protein>
    <submittedName>
        <fullName evidence="2">Uncharacterized protein</fullName>
    </submittedName>
</protein>
<feature type="transmembrane region" description="Helical" evidence="1">
    <location>
        <begin position="56"/>
        <end position="77"/>
    </location>
</feature>
<dbReference type="STRING" id="1489064.WH96_17770"/>
<dbReference type="EMBL" id="LAQL01000016">
    <property type="protein sequence ID" value="KLN59349.1"/>
    <property type="molecule type" value="Genomic_DNA"/>
</dbReference>
<keyword evidence="1" id="KW-1133">Transmembrane helix</keyword>
<reference evidence="2 3" key="1">
    <citation type="submission" date="2015-03" db="EMBL/GenBank/DDBJ databases">
        <title>Genome Sequence of Kiloniella spongiae MEBiC09566, isolated from a marine sponge.</title>
        <authorList>
            <person name="Shao Z."/>
            <person name="Wang L."/>
            <person name="Li X."/>
        </authorList>
    </citation>
    <scope>NUCLEOTIDE SEQUENCE [LARGE SCALE GENOMIC DNA]</scope>
    <source>
        <strain evidence="2 3">MEBiC09566</strain>
    </source>
</reference>
<keyword evidence="3" id="KW-1185">Reference proteome</keyword>
<organism evidence="2 3">
    <name type="scientific">Kiloniella spongiae</name>
    <dbReference type="NCBI Taxonomy" id="1489064"/>
    <lineage>
        <taxon>Bacteria</taxon>
        <taxon>Pseudomonadati</taxon>
        <taxon>Pseudomonadota</taxon>
        <taxon>Alphaproteobacteria</taxon>
        <taxon>Rhodospirillales</taxon>
        <taxon>Kiloniellaceae</taxon>
        <taxon>Kiloniella</taxon>
    </lineage>
</organism>
<accession>A0A0H2M9X9</accession>
<feature type="transmembrane region" description="Helical" evidence="1">
    <location>
        <begin position="89"/>
        <end position="111"/>
    </location>
</feature>
<keyword evidence="1" id="KW-0472">Membrane</keyword>
<gene>
    <name evidence="2" type="ORF">WH96_17770</name>
</gene>
<evidence type="ECO:0000313" key="3">
    <source>
        <dbReference type="Proteomes" id="UP000035444"/>
    </source>
</evidence>
<dbReference type="AlphaFoldDB" id="A0A0H2M9X9"/>
<name>A0A0H2M9X9_9PROT</name>
<comment type="caution">
    <text evidence="2">The sequence shown here is derived from an EMBL/GenBank/DDBJ whole genome shotgun (WGS) entry which is preliminary data.</text>
</comment>